<reference evidence="3 4" key="1">
    <citation type="journal article" date="2019" name="Int. J. Syst. Evol. Microbiol.">
        <title>The Global Catalogue of Microorganisms (GCM) 10K type strain sequencing project: providing services to taxonomists for standard genome sequencing and annotation.</title>
        <authorList>
            <consortium name="The Broad Institute Genomics Platform"/>
            <consortium name="The Broad Institute Genome Sequencing Center for Infectious Disease"/>
            <person name="Wu L."/>
            <person name="Ma J."/>
        </authorList>
    </citation>
    <scope>NUCLEOTIDE SEQUENCE [LARGE SCALE GENOMIC DNA]</scope>
    <source>
        <strain evidence="3 4">PJ61</strain>
    </source>
</reference>
<evidence type="ECO:0000313" key="4">
    <source>
        <dbReference type="Proteomes" id="UP001596274"/>
    </source>
</evidence>
<dbReference type="GO" id="GO:0016836">
    <property type="term" value="F:hydro-lyase activity"/>
    <property type="evidence" value="ECO:0007669"/>
    <property type="project" value="UniProtKB-ARBA"/>
</dbReference>
<evidence type="ECO:0000256" key="2">
    <source>
        <dbReference type="ARBA" id="ARBA00023239"/>
    </source>
</evidence>
<comment type="caution">
    <text evidence="3">The sequence shown here is derived from an EMBL/GenBank/DDBJ whole genome shotgun (WGS) entry which is preliminary data.</text>
</comment>
<dbReference type="SUPFAM" id="SSF52096">
    <property type="entry name" value="ClpP/crotonase"/>
    <property type="match status" value="1"/>
</dbReference>
<dbReference type="FunFam" id="1.10.12.10:FF:000001">
    <property type="entry name" value="Probable enoyl-CoA hydratase, mitochondrial"/>
    <property type="match status" value="1"/>
</dbReference>
<feature type="non-terminal residue" evidence="3">
    <location>
        <position position="1"/>
    </location>
</feature>
<dbReference type="EMBL" id="JBHSWT010000743">
    <property type="protein sequence ID" value="MFC6772332.1"/>
    <property type="molecule type" value="Genomic_DNA"/>
</dbReference>
<proteinExistence type="inferred from homology"/>
<evidence type="ECO:0000256" key="1">
    <source>
        <dbReference type="ARBA" id="ARBA00005254"/>
    </source>
</evidence>
<gene>
    <name evidence="3" type="ORF">ACFQDD_12540</name>
</gene>
<accession>A0ABD5T9B2</accession>
<keyword evidence="2" id="KW-0456">Lyase</keyword>
<evidence type="ECO:0000313" key="3">
    <source>
        <dbReference type="EMBL" id="MFC6772332.1"/>
    </source>
</evidence>
<dbReference type="InterPro" id="IPR029045">
    <property type="entry name" value="ClpP/crotonase-like_dom_sf"/>
</dbReference>
<dbReference type="InterPro" id="IPR014748">
    <property type="entry name" value="Enoyl-CoA_hydra_C"/>
</dbReference>
<name>A0ABD5T9B2_9EURY</name>
<keyword evidence="4" id="KW-1185">Reference proteome</keyword>
<sequence length="41" mass="4395">GDGPAATGLALERRTCAGLFGTHDQREGMQAFLEKRDAAFE</sequence>
<dbReference type="Gene3D" id="1.10.12.10">
    <property type="entry name" value="Lyase 2-enoyl-coa Hydratase, Chain A, domain 2"/>
    <property type="match status" value="1"/>
</dbReference>
<protein>
    <submittedName>
        <fullName evidence="3">Enoyl-CoA hydratase/isomerase family protein</fullName>
    </submittedName>
</protein>
<dbReference type="AlphaFoldDB" id="A0ABD5T9B2"/>
<dbReference type="Proteomes" id="UP001596274">
    <property type="component" value="Unassembled WGS sequence"/>
</dbReference>
<comment type="similarity">
    <text evidence="1">Belongs to the enoyl-CoA hydratase/isomerase family.</text>
</comment>
<organism evidence="3 4">
    <name type="scientific">Halorubrum pallidum</name>
    <dbReference type="NCBI Taxonomy" id="1526114"/>
    <lineage>
        <taxon>Archaea</taxon>
        <taxon>Methanobacteriati</taxon>
        <taxon>Methanobacteriota</taxon>
        <taxon>Stenosarchaea group</taxon>
        <taxon>Halobacteria</taxon>
        <taxon>Halobacteriales</taxon>
        <taxon>Haloferacaceae</taxon>
        <taxon>Halorubrum</taxon>
    </lineage>
</organism>